<evidence type="ECO:0000256" key="8">
    <source>
        <dbReference type="ARBA" id="ARBA00031423"/>
    </source>
</evidence>
<dbReference type="PANTHER" id="PTHR32438:SF5">
    <property type="entry name" value="4-ALPHA-GLUCANOTRANSFERASE DPE1, CHLOROPLASTIC_AMYLOPLASTIC"/>
    <property type="match status" value="1"/>
</dbReference>
<evidence type="ECO:0000313" key="12">
    <source>
        <dbReference type="EMBL" id="MDR6582527.1"/>
    </source>
</evidence>
<evidence type="ECO:0000313" key="13">
    <source>
        <dbReference type="Proteomes" id="UP001260715"/>
    </source>
</evidence>
<comment type="similarity">
    <text evidence="2 10">Belongs to the disproportionating enzyme family.</text>
</comment>
<organism evidence="12 13">
    <name type="scientific">Herbaspirillum frisingense</name>
    <dbReference type="NCBI Taxonomy" id="92645"/>
    <lineage>
        <taxon>Bacteria</taxon>
        <taxon>Pseudomonadati</taxon>
        <taxon>Pseudomonadota</taxon>
        <taxon>Betaproteobacteria</taxon>
        <taxon>Burkholderiales</taxon>
        <taxon>Oxalobacteraceae</taxon>
        <taxon>Herbaspirillum</taxon>
    </lineage>
</organism>
<feature type="region of interest" description="Disordered" evidence="11">
    <location>
        <begin position="1"/>
        <end position="27"/>
    </location>
</feature>
<comment type="catalytic activity">
    <reaction evidence="1 10">
        <text>Transfers a segment of a (1-&gt;4)-alpha-D-glucan to a new position in an acceptor, which may be glucose or a (1-&gt;4)-alpha-D-glucan.</text>
        <dbReference type="EC" id="2.4.1.25"/>
    </reaction>
</comment>
<dbReference type="Proteomes" id="UP001260715">
    <property type="component" value="Unassembled WGS sequence"/>
</dbReference>
<dbReference type="Gene3D" id="3.20.20.80">
    <property type="entry name" value="Glycosidases"/>
    <property type="match status" value="1"/>
</dbReference>
<dbReference type="EC" id="2.4.1.25" evidence="3 10"/>
<evidence type="ECO:0000256" key="2">
    <source>
        <dbReference type="ARBA" id="ARBA00005684"/>
    </source>
</evidence>
<keyword evidence="7 10" id="KW-0119">Carbohydrate metabolism</keyword>
<gene>
    <name evidence="12" type="ORF">J2W50_000702</name>
</gene>
<dbReference type="GO" id="GO:0004134">
    <property type="term" value="F:4-alpha-glucanotransferase activity"/>
    <property type="evidence" value="ECO:0007669"/>
    <property type="project" value="UniProtKB-EC"/>
</dbReference>
<evidence type="ECO:0000256" key="1">
    <source>
        <dbReference type="ARBA" id="ARBA00000439"/>
    </source>
</evidence>
<keyword evidence="5 10" id="KW-0328">Glycosyltransferase</keyword>
<dbReference type="InterPro" id="IPR017853">
    <property type="entry name" value="GH"/>
</dbReference>
<name>A0ABU1PAP0_9BURK</name>
<dbReference type="NCBIfam" id="TIGR00217">
    <property type="entry name" value="malQ"/>
    <property type="match status" value="1"/>
</dbReference>
<dbReference type="EMBL" id="JAVDSJ010000001">
    <property type="protein sequence ID" value="MDR6582527.1"/>
    <property type="molecule type" value="Genomic_DNA"/>
</dbReference>
<protein>
    <recommendedName>
        <fullName evidence="4 10">4-alpha-glucanotransferase</fullName>
        <ecNumber evidence="3 10">2.4.1.25</ecNumber>
    </recommendedName>
    <alternativeName>
        <fullName evidence="8 10">Amylomaltase</fullName>
    </alternativeName>
    <alternativeName>
        <fullName evidence="9 10">Disproportionating enzyme</fullName>
    </alternativeName>
</protein>
<dbReference type="InterPro" id="IPR003385">
    <property type="entry name" value="Glyco_hydro_77"/>
</dbReference>
<sequence>MSSTLMREAAPSRMSAPVPRPATAPATHESDLYRLARKAGIAVQWTDAYDQPQVVQEDALRAILAALGLPCASPGDCRDSLAELDREQAVGYLPPLLTGVLHQPVALPMHSRLHGLSCRVELENGARLMLLISSDLNRPPTLPPIDVPGYHRLLVAGHILTLAIAPARCYTIADALADRGSERGWALAAQVYGLRSDSLNPARTIYGDGGIGHFGALKALAPMAAEYGAAALAMSPLHAMFAADPGRSSPYSPSSRLFLNPFLIDPAGILGEEAQAQVLAEGGSEMIAAHERLQQASLIDWQRAGAHRLTLLRRLYALFRTEQAGQGQHAHHQAAFKAFQSAGGAALHAHALYEAYSHHLAAQGVVGGCDWRQWGQAGLHPETPEMRAFAEQHAGEIDFHLFLQWQAAHQLGQAQQAARDAGMPIGLIADLAVGADNGGSQAWSHQAEIAAGLTVGAPPDRLAPQGQNWGLGAFSPLALRRTGYQGYLAMLRACFAQGGGVRIDHVLGLNRLWLVPQGLDADAGAYVSYPQQDLLRLIALESWRHRAVVIGEDLGTVPPGFDQALDTAGVAGIRVLWFQRDKTGFLPPADWSDQAIAVTTTHDLPTVAGWWSGADIAWRDRLGHLDEGVAAAQEQRSQDRRQLWHSLVEQGRASGPLPEVAQALVEEVSEEHHPATLEDCAIAVDAALDMVAATPSPLAVVPVEDILGLSQQPNLPGLTDPHPNWRRRLPADTPQLFAAYAARARLERLRRVRGCGPKET</sequence>
<reference evidence="12 13" key="1">
    <citation type="submission" date="2023-07" db="EMBL/GenBank/DDBJ databases">
        <title>Sorghum-associated microbial communities from plants grown in Nebraska, USA.</title>
        <authorList>
            <person name="Schachtman D."/>
        </authorList>
    </citation>
    <scope>NUCLEOTIDE SEQUENCE [LARGE SCALE GENOMIC DNA]</scope>
    <source>
        <strain evidence="12 13">596</strain>
    </source>
</reference>
<keyword evidence="6 10" id="KW-0808">Transferase</keyword>
<evidence type="ECO:0000256" key="5">
    <source>
        <dbReference type="ARBA" id="ARBA00022676"/>
    </source>
</evidence>
<proteinExistence type="inferred from homology"/>
<dbReference type="RefSeq" id="WP_102662393.1">
    <property type="nucleotide sequence ID" value="NZ_JAVDSJ010000001.1"/>
</dbReference>
<evidence type="ECO:0000256" key="11">
    <source>
        <dbReference type="SAM" id="MobiDB-lite"/>
    </source>
</evidence>
<evidence type="ECO:0000256" key="9">
    <source>
        <dbReference type="ARBA" id="ARBA00031501"/>
    </source>
</evidence>
<dbReference type="SUPFAM" id="SSF51445">
    <property type="entry name" value="(Trans)glycosidases"/>
    <property type="match status" value="1"/>
</dbReference>
<evidence type="ECO:0000256" key="6">
    <source>
        <dbReference type="ARBA" id="ARBA00022679"/>
    </source>
</evidence>
<keyword evidence="13" id="KW-1185">Reference proteome</keyword>
<comment type="caution">
    <text evidence="12">The sequence shown here is derived from an EMBL/GenBank/DDBJ whole genome shotgun (WGS) entry which is preliminary data.</text>
</comment>
<evidence type="ECO:0000256" key="10">
    <source>
        <dbReference type="RuleBase" id="RU361207"/>
    </source>
</evidence>
<dbReference type="Pfam" id="PF02446">
    <property type="entry name" value="Glyco_hydro_77"/>
    <property type="match status" value="1"/>
</dbReference>
<accession>A0ABU1PAP0</accession>
<evidence type="ECO:0000256" key="3">
    <source>
        <dbReference type="ARBA" id="ARBA00012560"/>
    </source>
</evidence>
<evidence type="ECO:0000256" key="7">
    <source>
        <dbReference type="ARBA" id="ARBA00023277"/>
    </source>
</evidence>
<dbReference type="PANTHER" id="PTHR32438">
    <property type="entry name" value="4-ALPHA-GLUCANOTRANSFERASE DPE1, CHLOROPLASTIC/AMYLOPLASTIC"/>
    <property type="match status" value="1"/>
</dbReference>
<evidence type="ECO:0000256" key="4">
    <source>
        <dbReference type="ARBA" id="ARBA00020295"/>
    </source>
</evidence>